<evidence type="ECO:0000313" key="7">
    <source>
        <dbReference type="EMBL" id="AYE35841.1"/>
    </source>
</evidence>
<evidence type="ECO:0000256" key="1">
    <source>
        <dbReference type="ARBA" id="ARBA00022491"/>
    </source>
</evidence>
<evidence type="ECO:0000256" key="2">
    <source>
        <dbReference type="ARBA" id="ARBA00023015"/>
    </source>
</evidence>
<dbReference type="InterPro" id="IPR011256">
    <property type="entry name" value="Reg_factor_effector_dom_sf"/>
</dbReference>
<sequence>MKNLFSIGEISKIKEITIKALRYYHKVGILIPRYIDEKSGYRYYSIDQFIYIDIIKGCRALGTSIAELQEIFKECNTDKLIEFLQLKRIEAKKNISKMEEIIKNIDRLNMEVEQSKNILNNDEMEISFFKKRYIIVVPCKEVGSLKELIYYSDLEKVIHERDIDVYMERGIIYNIESNGNVKPGYVFNTIKDDIKSKDDNYIKVLPEGRYLTLAYSKANEEIQREKLFNYIEKNKLKIRSFIEIDLFNDFFNIESYSCQIQVFIEDDELIK</sequence>
<dbReference type="GO" id="GO:0003700">
    <property type="term" value="F:DNA-binding transcription factor activity"/>
    <property type="evidence" value="ECO:0007669"/>
    <property type="project" value="InterPro"/>
</dbReference>
<keyword evidence="2" id="KW-0805">Transcription regulation</keyword>
<dbReference type="PANTHER" id="PTHR30204">
    <property type="entry name" value="REDOX-CYCLING DRUG-SENSING TRANSCRIPTIONAL ACTIVATOR SOXR"/>
    <property type="match status" value="1"/>
</dbReference>
<dbReference type="SUPFAM" id="SSF46955">
    <property type="entry name" value="Putative DNA-binding domain"/>
    <property type="match status" value="1"/>
</dbReference>
<dbReference type="Gene3D" id="1.10.1660.10">
    <property type="match status" value="1"/>
</dbReference>
<dbReference type="RefSeq" id="WP_120141057.1">
    <property type="nucleotide sequence ID" value="NZ_CP023671.1"/>
</dbReference>
<keyword evidence="1" id="KW-0678">Repressor</keyword>
<gene>
    <name evidence="7" type="ORF">CP523_07215</name>
    <name evidence="8" type="ORF">NH397_15555</name>
</gene>
<dbReference type="InterPro" id="IPR047057">
    <property type="entry name" value="MerR_fam"/>
</dbReference>
<dbReference type="Proteomes" id="UP000280586">
    <property type="component" value="Chromosome"/>
</dbReference>
<evidence type="ECO:0000256" key="4">
    <source>
        <dbReference type="ARBA" id="ARBA00023163"/>
    </source>
</evidence>
<evidence type="ECO:0000256" key="5">
    <source>
        <dbReference type="SAM" id="Coils"/>
    </source>
</evidence>
<dbReference type="InterPro" id="IPR000551">
    <property type="entry name" value="MerR-type_HTH_dom"/>
</dbReference>
<keyword evidence="5" id="KW-0175">Coiled coil</keyword>
<evidence type="ECO:0000256" key="3">
    <source>
        <dbReference type="ARBA" id="ARBA00023125"/>
    </source>
</evidence>
<reference evidence="7 9" key="1">
    <citation type="submission" date="2017-09" db="EMBL/GenBank/DDBJ databases">
        <authorList>
            <person name="Thomas P."/>
            <person name="Seyboldt C."/>
        </authorList>
    </citation>
    <scope>NUCLEOTIDE SEQUENCE [LARGE SCALE GENOMIC DNA]</scope>
    <source>
        <strain evidence="7 9">DSM 7534</strain>
    </source>
</reference>
<dbReference type="SUPFAM" id="SSF55136">
    <property type="entry name" value="Probable bacterial effector-binding domain"/>
    <property type="match status" value="1"/>
</dbReference>
<accession>A0A9N7JPS0</accession>
<feature type="domain" description="HTH merR-type" evidence="6">
    <location>
        <begin position="4"/>
        <end position="74"/>
    </location>
</feature>
<evidence type="ECO:0000313" key="9">
    <source>
        <dbReference type="Proteomes" id="UP000280586"/>
    </source>
</evidence>
<dbReference type="PROSITE" id="PS50937">
    <property type="entry name" value="HTH_MERR_2"/>
    <property type="match status" value="1"/>
</dbReference>
<evidence type="ECO:0000259" key="6">
    <source>
        <dbReference type="PROSITE" id="PS50937"/>
    </source>
</evidence>
<dbReference type="Gene3D" id="3.20.80.10">
    <property type="entry name" value="Regulatory factor, effector binding domain"/>
    <property type="match status" value="1"/>
</dbReference>
<dbReference type="KEGG" id="csep:CP523_07215"/>
<dbReference type="GO" id="GO:0003677">
    <property type="term" value="F:DNA binding"/>
    <property type="evidence" value="ECO:0007669"/>
    <property type="project" value="UniProtKB-KW"/>
</dbReference>
<reference evidence="8" key="2">
    <citation type="submission" date="2022-06" db="EMBL/GenBank/DDBJ databases">
        <authorList>
            <person name="Holder M.E."/>
            <person name="Ajami N.J."/>
            <person name="Petrosino J.F."/>
        </authorList>
    </citation>
    <scope>NUCLEOTIDE SEQUENCE</scope>
    <source>
        <strain evidence="8">RMA 8861</strain>
    </source>
</reference>
<keyword evidence="3 8" id="KW-0238">DNA-binding</keyword>
<feature type="coiled-coil region" evidence="5">
    <location>
        <begin position="81"/>
        <end position="125"/>
    </location>
</feature>
<dbReference type="PANTHER" id="PTHR30204:SF69">
    <property type="entry name" value="MERR-FAMILY TRANSCRIPTIONAL REGULATOR"/>
    <property type="match status" value="1"/>
</dbReference>
<evidence type="ECO:0000313" key="8">
    <source>
        <dbReference type="EMBL" id="USS00841.1"/>
    </source>
</evidence>
<proteinExistence type="predicted"/>
<dbReference type="AlphaFoldDB" id="A0A9N7JPS0"/>
<name>A0A9N7JPS0_CLOSE</name>
<dbReference type="Pfam" id="PF00376">
    <property type="entry name" value="MerR"/>
    <property type="match status" value="1"/>
</dbReference>
<dbReference type="GeneID" id="303560463"/>
<dbReference type="Proteomes" id="UP001055437">
    <property type="component" value="Chromosome"/>
</dbReference>
<organism evidence="7 9">
    <name type="scientific">Clostridium septicum</name>
    <dbReference type="NCBI Taxonomy" id="1504"/>
    <lineage>
        <taxon>Bacteria</taxon>
        <taxon>Bacillati</taxon>
        <taxon>Bacillota</taxon>
        <taxon>Clostridia</taxon>
        <taxon>Eubacteriales</taxon>
        <taxon>Clostridiaceae</taxon>
        <taxon>Clostridium</taxon>
    </lineage>
</organism>
<keyword evidence="10" id="KW-1185">Reference proteome</keyword>
<evidence type="ECO:0000313" key="10">
    <source>
        <dbReference type="Proteomes" id="UP001055437"/>
    </source>
</evidence>
<dbReference type="EMBL" id="CP099799">
    <property type="protein sequence ID" value="USS00841.1"/>
    <property type="molecule type" value="Genomic_DNA"/>
</dbReference>
<dbReference type="EMBL" id="CP023671">
    <property type="protein sequence ID" value="AYE35841.1"/>
    <property type="molecule type" value="Genomic_DNA"/>
</dbReference>
<keyword evidence="4" id="KW-0804">Transcription</keyword>
<protein>
    <submittedName>
        <fullName evidence="8">MerR family DNA-binding transcriptional regulator</fullName>
    </submittedName>
    <submittedName>
        <fullName evidence="7">MerR family transcriptional regulator</fullName>
    </submittedName>
</protein>
<dbReference type="SMART" id="SM00422">
    <property type="entry name" value="HTH_MERR"/>
    <property type="match status" value="1"/>
</dbReference>
<dbReference type="InterPro" id="IPR009061">
    <property type="entry name" value="DNA-bd_dom_put_sf"/>
</dbReference>